<feature type="domain" description="3-beta hydroxysteroid dehydrogenase/isomerase" evidence="1">
    <location>
        <begin position="13"/>
        <end position="280"/>
    </location>
</feature>
<dbReference type="InterPro" id="IPR036291">
    <property type="entry name" value="NAD(P)-bd_dom_sf"/>
</dbReference>
<dbReference type="FunCoup" id="A0A3N4L0Q6">
    <property type="interactions" value="393"/>
</dbReference>
<accession>A0A3N4L0Q6</accession>
<keyword evidence="3" id="KW-1185">Reference proteome</keyword>
<dbReference type="PROSITE" id="PS51257">
    <property type="entry name" value="PROKAR_LIPOPROTEIN"/>
    <property type="match status" value="1"/>
</dbReference>
<dbReference type="OrthoDB" id="10058185at2759"/>
<evidence type="ECO:0000313" key="3">
    <source>
        <dbReference type="Proteomes" id="UP000277580"/>
    </source>
</evidence>
<dbReference type="Proteomes" id="UP000277580">
    <property type="component" value="Unassembled WGS sequence"/>
</dbReference>
<sequence>MSVPKKQPLHNVLVVGGCGFLGHHVVKLLLEQHPECNVSVLDLRTDVNNFPKVAYYSADITSRTQVDEVLSKSKPEVVIDTVSPIFGLGKDIYFKVNVDGTRTLLEASTDKGVRAFVYTSSASVVFDGVSDMRNVNESAPIPKVPMDAYNETKAIGEKMVIDANRKRGMLTISLRLSGLFGPGDRQALPGMFIALERGQTKFQLGDNSNMADFTYIVNAAYAHVLAAEKLLAMPVDQEKTTNTVDGEAFFITNGEPVPFWDFVRAVWAAKGHVAPYTIVIPKSISSFAGAASELVGWLTGKEPNLTRQKVKLSTCQRYFDIRKATTLLGYKPLVSLSQGVLDGVAWFVEEEKKQAEKKGQ</sequence>
<dbReference type="AlphaFoldDB" id="A0A3N4L0Q6"/>
<dbReference type="STRING" id="1392247.A0A3N4L0Q6"/>
<dbReference type="Pfam" id="PF01073">
    <property type="entry name" value="3Beta_HSD"/>
    <property type="match status" value="1"/>
</dbReference>
<evidence type="ECO:0000259" key="1">
    <source>
        <dbReference type="Pfam" id="PF01073"/>
    </source>
</evidence>
<dbReference type="GO" id="GO:0016616">
    <property type="term" value="F:oxidoreductase activity, acting on the CH-OH group of donors, NAD or NADP as acceptor"/>
    <property type="evidence" value="ECO:0007669"/>
    <property type="project" value="InterPro"/>
</dbReference>
<proteinExistence type="predicted"/>
<dbReference type="Gene3D" id="3.40.50.720">
    <property type="entry name" value="NAD(P)-binding Rossmann-like Domain"/>
    <property type="match status" value="1"/>
</dbReference>
<reference evidence="2 3" key="1">
    <citation type="journal article" date="2018" name="Nat. Ecol. Evol.">
        <title>Pezizomycetes genomes reveal the molecular basis of ectomycorrhizal truffle lifestyle.</title>
        <authorList>
            <person name="Murat C."/>
            <person name="Payen T."/>
            <person name="Noel B."/>
            <person name="Kuo A."/>
            <person name="Morin E."/>
            <person name="Chen J."/>
            <person name="Kohler A."/>
            <person name="Krizsan K."/>
            <person name="Balestrini R."/>
            <person name="Da Silva C."/>
            <person name="Montanini B."/>
            <person name="Hainaut M."/>
            <person name="Levati E."/>
            <person name="Barry K.W."/>
            <person name="Belfiori B."/>
            <person name="Cichocki N."/>
            <person name="Clum A."/>
            <person name="Dockter R.B."/>
            <person name="Fauchery L."/>
            <person name="Guy J."/>
            <person name="Iotti M."/>
            <person name="Le Tacon F."/>
            <person name="Lindquist E.A."/>
            <person name="Lipzen A."/>
            <person name="Malagnac F."/>
            <person name="Mello A."/>
            <person name="Molinier V."/>
            <person name="Miyauchi S."/>
            <person name="Poulain J."/>
            <person name="Riccioni C."/>
            <person name="Rubini A."/>
            <person name="Sitrit Y."/>
            <person name="Splivallo R."/>
            <person name="Traeger S."/>
            <person name="Wang M."/>
            <person name="Zifcakova L."/>
            <person name="Wipf D."/>
            <person name="Zambonelli A."/>
            <person name="Paolocci F."/>
            <person name="Nowrousian M."/>
            <person name="Ottonello S."/>
            <person name="Baldrian P."/>
            <person name="Spatafora J.W."/>
            <person name="Henrissat B."/>
            <person name="Nagy L.G."/>
            <person name="Aury J.M."/>
            <person name="Wincker P."/>
            <person name="Grigoriev I.V."/>
            <person name="Bonfante P."/>
            <person name="Martin F.M."/>
        </authorList>
    </citation>
    <scope>NUCLEOTIDE SEQUENCE [LARGE SCALE GENOMIC DNA]</scope>
    <source>
        <strain evidence="2 3">CCBAS932</strain>
    </source>
</reference>
<evidence type="ECO:0000313" key="2">
    <source>
        <dbReference type="EMBL" id="RPB16404.1"/>
    </source>
</evidence>
<dbReference type="GO" id="GO:0006694">
    <property type="term" value="P:steroid biosynthetic process"/>
    <property type="evidence" value="ECO:0007669"/>
    <property type="project" value="InterPro"/>
</dbReference>
<dbReference type="InParanoid" id="A0A3N4L0Q6"/>
<protein>
    <recommendedName>
        <fullName evidence="1">3-beta hydroxysteroid dehydrogenase/isomerase domain-containing protein</fullName>
    </recommendedName>
</protein>
<gene>
    <name evidence="2" type="ORF">P167DRAFT_500542</name>
</gene>
<dbReference type="EMBL" id="ML119109">
    <property type="protein sequence ID" value="RPB16404.1"/>
    <property type="molecule type" value="Genomic_DNA"/>
</dbReference>
<dbReference type="PANTHER" id="PTHR43000">
    <property type="entry name" value="DTDP-D-GLUCOSE 4,6-DEHYDRATASE-RELATED"/>
    <property type="match status" value="1"/>
</dbReference>
<dbReference type="InterPro" id="IPR002225">
    <property type="entry name" value="3Beta_OHSteriod_DH/Estase"/>
</dbReference>
<organism evidence="2 3">
    <name type="scientific">Morchella conica CCBAS932</name>
    <dbReference type="NCBI Taxonomy" id="1392247"/>
    <lineage>
        <taxon>Eukaryota</taxon>
        <taxon>Fungi</taxon>
        <taxon>Dikarya</taxon>
        <taxon>Ascomycota</taxon>
        <taxon>Pezizomycotina</taxon>
        <taxon>Pezizomycetes</taxon>
        <taxon>Pezizales</taxon>
        <taxon>Morchellaceae</taxon>
        <taxon>Morchella</taxon>
    </lineage>
</organism>
<name>A0A3N4L0Q6_9PEZI</name>
<dbReference type="SUPFAM" id="SSF51735">
    <property type="entry name" value="NAD(P)-binding Rossmann-fold domains"/>
    <property type="match status" value="1"/>
</dbReference>